<evidence type="ECO:0000313" key="2">
    <source>
        <dbReference type="EMBL" id="MBF4693299.1"/>
    </source>
</evidence>
<keyword evidence="1" id="KW-0812">Transmembrane</keyword>
<gene>
    <name evidence="2" type="ORF">ISU02_09215</name>
</gene>
<sequence>MKERIKSIALISLIFMALILSRWVLYDGLKTNIVKNSESEVKMVNLNSYINPQSYLISFGGMSYTKVYDQEIRNQIWENLQPYIFTTLSNYETLKIIDEKAYVEAFSTKSILLKMPLELRLSDLATFYGIEDIPEELAAVIPTEYLIVGDETQSLYLLDGASQQYYKIKSKTFTHDVSKLFEVIKSREFVEYRKVSDRFSLESTMGEDKNYLNYTLIPIQYKYLVPNLKIQNEVDLDSEQFDDQIRIIAKAVFGNRFDFIKRLEDINGSVIFMYGYGDKALTITREGVVSYSQKYNANDKSSVSMAKALALACGELEPFGVLPSGVNLIKYESKLENGITTQIFSFNYKLGNYEVMPQNNLSADIRVVVKGNQVIHITKNVKSYIGDANLERALGYNKMFDIDECITSNYLDVSIYYLQDNNIYDASMNSVQYHYDIRSAISSIEMNYYQLDETHMIPVWAVEISGRTYIFDAYTGDIITSYR</sequence>
<evidence type="ECO:0008006" key="4">
    <source>
        <dbReference type="Google" id="ProtNLM"/>
    </source>
</evidence>
<comment type="caution">
    <text evidence="2">The sequence shown here is derived from an EMBL/GenBank/DDBJ whole genome shotgun (WGS) entry which is preliminary data.</text>
</comment>
<evidence type="ECO:0000256" key="1">
    <source>
        <dbReference type="SAM" id="Phobius"/>
    </source>
</evidence>
<keyword evidence="3" id="KW-1185">Reference proteome</keyword>
<reference evidence="2 3" key="1">
    <citation type="submission" date="2020-11" db="EMBL/GenBank/DDBJ databases">
        <title>Fusibacter basophilias sp. nov.</title>
        <authorList>
            <person name="Qiu D."/>
        </authorList>
    </citation>
    <scope>NUCLEOTIDE SEQUENCE [LARGE SCALE GENOMIC DNA]</scope>
    <source>
        <strain evidence="2 3">Q10-2</strain>
    </source>
</reference>
<evidence type="ECO:0000313" key="3">
    <source>
        <dbReference type="Proteomes" id="UP000614200"/>
    </source>
</evidence>
<dbReference type="RefSeq" id="WP_194701541.1">
    <property type="nucleotide sequence ID" value="NZ_JADKNH010000005.1"/>
</dbReference>
<accession>A0ABR9ZS64</accession>
<proteinExistence type="predicted"/>
<feature type="transmembrane region" description="Helical" evidence="1">
    <location>
        <begin position="7"/>
        <end position="26"/>
    </location>
</feature>
<keyword evidence="1" id="KW-0472">Membrane</keyword>
<dbReference type="EMBL" id="JADKNH010000005">
    <property type="protein sequence ID" value="MBF4693299.1"/>
    <property type="molecule type" value="Genomic_DNA"/>
</dbReference>
<organism evidence="2 3">
    <name type="scientific">Fusibacter ferrireducens</name>
    <dbReference type="NCBI Taxonomy" id="2785058"/>
    <lineage>
        <taxon>Bacteria</taxon>
        <taxon>Bacillati</taxon>
        <taxon>Bacillota</taxon>
        <taxon>Clostridia</taxon>
        <taxon>Eubacteriales</taxon>
        <taxon>Eubacteriales Family XII. Incertae Sedis</taxon>
        <taxon>Fusibacter</taxon>
    </lineage>
</organism>
<protein>
    <recommendedName>
        <fullName evidence="4">Regulatory protein YycH domain-containing protein</fullName>
    </recommendedName>
</protein>
<dbReference type="Proteomes" id="UP000614200">
    <property type="component" value="Unassembled WGS sequence"/>
</dbReference>
<keyword evidence="1" id="KW-1133">Transmembrane helix</keyword>
<name>A0ABR9ZS64_9FIRM</name>